<evidence type="ECO:0000256" key="1">
    <source>
        <dbReference type="ARBA" id="ARBA00006817"/>
    </source>
</evidence>
<dbReference type="Gene3D" id="3.30.530.20">
    <property type="match status" value="1"/>
</dbReference>
<keyword evidence="4" id="KW-1185">Reference proteome</keyword>
<dbReference type="EMBL" id="CP031769">
    <property type="protein sequence ID" value="AXR05963.1"/>
    <property type="molecule type" value="Genomic_DNA"/>
</dbReference>
<dbReference type="KEGG" id="salm:D0Y50_05955"/>
<dbReference type="Proteomes" id="UP000262073">
    <property type="component" value="Chromosome"/>
</dbReference>
<evidence type="ECO:0000313" key="4">
    <source>
        <dbReference type="Proteomes" id="UP000262073"/>
    </source>
</evidence>
<protein>
    <recommendedName>
        <fullName evidence="2">Activator of Hsp90 ATPase homologue 1/2-like C-terminal domain-containing protein</fullName>
    </recommendedName>
</protein>
<feature type="domain" description="Activator of Hsp90 ATPase homologue 1/2-like C-terminal" evidence="2">
    <location>
        <begin position="22"/>
        <end position="98"/>
    </location>
</feature>
<dbReference type="AlphaFoldDB" id="A0A346NKA6"/>
<gene>
    <name evidence="3" type="ORF">D0Y50_05955</name>
</gene>
<dbReference type="SUPFAM" id="SSF55961">
    <property type="entry name" value="Bet v1-like"/>
    <property type="match status" value="1"/>
</dbReference>
<proteinExistence type="inferred from homology"/>
<comment type="similarity">
    <text evidence="1">Belongs to the AHA1 family.</text>
</comment>
<evidence type="ECO:0000313" key="3">
    <source>
        <dbReference type="EMBL" id="AXR05963.1"/>
    </source>
</evidence>
<name>A0A346NKA6_9ALTE</name>
<accession>A0A346NKA6</accession>
<organism evidence="3 4">
    <name type="scientific">Salinimonas sediminis</name>
    <dbReference type="NCBI Taxonomy" id="2303538"/>
    <lineage>
        <taxon>Bacteria</taxon>
        <taxon>Pseudomonadati</taxon>
        <taxon>Pseudomonadota</taxon>
        <taxon>Gammaproteobacteria</taxon>
        <taxon>Alteromonadales</taxon>
        <taxon>Alteromonadaceae</taxon>
        <taxon>Alteromonas/Salinimonas group</taxon>
        <taxon>Salinimonas</taxon>
    </lineage>
</organism>
<dbReference type="InterPro" id="IPR013538">
    <property type="entry name" value="ASHA1/2-like_C"/>
</dbReference>
<dbReference type="InterPro" id="IPR023393">
    <property type="entry name" value="START-like_dom_sf"/>
</dbReference>
<evidence type="ECO:0000259" key="2">
    <source>
        <dbReference type="Pfam" id="PF08327"/>
    </source>
</evidence>
<sequence>MQFWPSDHWRHIVATTLNLTVNASPEAVWHSLTQPEAIKRWVTNPGRWRCTDCHSDFLEGGYFTLQLIGESGGWSASVKGHFGQIKPYQSVTFSIDGGQRAAIMMQVAGSQVACQCTLSGATQLASGHSHNVLMQRFKDYTEKRFAQQQ</sequence>
<reference evidence="3 4" key="1">
    <citation type="submission" date="2018-08" db="EMBL/GenBank/DDBJ databases">
        <title>Salinimonas sediminis sp. nov., a piezophilic bacterium isolated from a deep-sea sediment sample from the New Britain Trench.</title>
        <authorList>
            <person name="Cao J."/>
        </authorList>
    </citation>
    <scope>NUCLEOTIDE SEQUENCE [LARGE SCALE GENOMIC DNA]</scope>
    <source>
        <strain evidence="3 4">N102</strain>
    </source>
</reference>
<dbReference type="OrthoDB" id="2313602at2"/>
<dbReference type="Pfam" id="PF08327">
    <property type="entry name" value="AHSA1"/>
    <property type="match status" value="1"/>
</dbReference>